<evidence type="ECO:0000313" key="3">
    <source>
        <dbReference type="Proteomes" id="UP000539313"/>
    </source>
</evidence>
<dbReference type="NCBIfam" id="NF038083">
    <property type="entry name" value="CU044_5270_fam"/>
    <property type="match status" value="1"/>
</dbReference>
<dbReference type="EMBL" id="JACJII010000001">
    <property type="protein sequence ID" value="MBA9005620.1"/>
    <property type="molecule type" value="Genomic_DNA"/>
</dbReference>
<gene>
    <name evidence="2" type="ORF">HNR21_004502</name>
</gene>
<dbReference type="AlphaFoldDB" id="A0A7W3N142"/>
<comment type="caution">
    <text evidence="2">The sequence shown here is derived from an EMBL/GenBank/DDBJ whole genome shotgun (WGS) entry which is preliminary data.</text>
</comment>
<reference evidence="2 3" key="1">
    <citation type="submission" date="2020-08" db="EMBL/GenBank/DDBJ databases">
        <title>Sequencing the genomes of 1000 actinobacteria strains.</title>
        <authorList>
            <person name="Klenk H.-P."/>
        </authorList>
    </citation>
    <scope>NUCLEOTIDE SEQUENCE [LARGE SCALE GENOMIC DNA]</scope>
    <source>
        <strain evidence="2 3">DSM 45823</strain>
    </source>
</reference>
<evidence type="ECO:0008006" key="4">
    <source>
        <dbReference type="Google" id="ProtNLM"/>
    </source>
</evidence>
<keyword evidence="1" id="KW-0472">Membrane</keyword>
<sequence length="347" mass="37834">MDEMTRLENLRAEVPVPDPADLRAEEERLMAAVSGASVAERPGRRAFRPRRGSVVMLAAAGTALVLAGGTLAVRGDDPSPRRPVVHVMPNASVEVLDRAADHAPRTELRPRPGQYLVFETESMAGVEGDVGGGVYGRYLSRGRRTTWWPVNGPSLDAVVLETVLPARPYPGYPLPATAPRTARTGVPEKLLDFDQRPEYLRTDYAYLSRLPADPRGMYRHLYTGLGDDEEAHREAWSRVLGMLYEAYMPAPQRAALFRAAGAIPGVTVVRDARDGTGRKGVAAARIDRRAGTRVEYVFDPRTYAFLGERTVVVDPAVARAPAGTVLSYATMLKAGVVDKAPIPRPRD</sequence>
<keyword evidence="1" id="KW-1133">Transmembrane helix</keyword>
<dbReference type="InterPro" id="IPR047789">
    <property type="entry name" value="CU044_5270-like"/>
</dbReference>
<protein>
    <recommendedName>
        <fullName evidence="4">CU044_5270 family protein</fullName>
    </recommendedName>
</protein>
<accession>A0A7W3N142</accession>
<evidence type="ECO:0000256" key="1">
    <source>
        <dbReference type="SAM" id="Phobius"/>
    </source>
</evidence>
<evidence type="ECO:0000313" key="2">
    <source>
        <dbReference type="EMBL" id="MBA9005620.1"/>
    </source>
</evidence>
<feature type="transmembrane region" description="Helical" evidence="1">
    <location>
        <begin position="54"/>
        <end position="73"/>
    </location>
</feature>
<keyword evidence="3" id="KW-1185">Reference proteome</keyword>
<organism evidence="2 3">
    <name type="scientific">Thermomonospora cellulosilytica</name>
    <dbReference type="NCBI Taxonomy" id="1411118"/>
    <lineage>
        <taxon>Bacteria</taxon>
        <taxon>Bacillati</taxon>
        <taxon>Actinomycetota</taxon>
        <taxon>Actinomycetes</taxon>
        <taxon>Streptosporangiales</taxon>
        <taxon>Thermomonosporaceae</taxon>
        <taxon>Thermomonospora</taxon>
    </lineage>
</organism>
<proteinExistence type="predicted"/>
<dbReference type="Proteomes" id="UP000539313">
    <property type="component" value="Unassembled WGS sequence"/>
</dbReference>
<name>A0A7W3N142_9ACTN</name>
<keyword evidence="1" id="KW-0812">Transmembrane</keyword>